<accession>A0ABR2HBM2</accession>
<dbReference type="InterPro" id="IPR011333">
    <property type="entry name" value="SKP1/BTB/POZ_sf"/>
</dbReference>
<name>A0ABR2HBM2_9EUKA</name>
<feature type="coiled-coil region" evidence="1">
    <location>
        <begin position="249"/>
        <end position="315"/>
    </location>
</feature>
<evidence type="ECO:0000259" key="2">
    <source>
        <dbReference type="Pfam" id="PF00651"/>
    </source>
</evidence>
<dbReference type="SUPFAM" id="SSF54695">
    <property type="entry name" value="POZ domain"/>
    <property type="match status" value="1"/>
</dbReference>
<proteinExistence type="predicted"/>
<dbReference type="Pfam" id="PF00651">
    <property type="entry name" value="BTB"/>
    <property type="match status" value="1"/>
</dbReference>
<dbReference type="InterPro" id="IPR000210">
    <property type="entry name" value="BTB/POZ_dom"/>
</dbReference>
<reference evidence="3 4" key="1">
    <citation type="submission" date="2024-04" db="EMBL/GenBank/DDBJ databases">
        <title>Tritrichomonas musculus Genome.</title>
        <authorList>
            <person name="Alves-Ferreira E."/>
            <person name="Grigg M."/>
            <person name="Lorenzi H."/>
            <person name="Galac M."/>
        </authorList>
    </citation>
    <scope>NUCLEOTIDE SEQUENCE [LARGE SCALE GENOMIC DNA]</scope>
    <source>
        <strain evidence="3 4">EAF2021</strain>
    </source>
</reference>
<keyword evidence="4" id="KW-1185">Reference proteome</keyword>
<protein>
    <recommendedName>
        <fullName evidence="2">BTB domain-containing protein</fullName>
    </recommendedName>
</protein>
<keyword evidence="1" id="KW-0175">Coiled coil</keyword>
<feature type="domain" description="BTB" evidence="2">
    <location>
        <begin position="46"/>
        <end position="113"/>
    </location>
</feature>
<evidence type="ECO:0000313" key="3">
    <source>
        <dbReference type="EMBL" id="KAK8843847.1"/>
    </source>
</evidence>
<evidence type="ECO:0000313" key="4">
    <source>
        <dbReference type="Proteomes" id="UP001470230"/>
    </source>
</evidence>
<gene>
    <name evidence="3" type="ORF">M9Y10_024922</name>
</gene>
<dbReference type="Proteomes" id="UP001470230">
    <property type="component" value="Unassembled WGS sequence"/>
</dbReference>
<organism evidence="3 4">
    <name type="scientific">Tritrichomonas musculus</name>
    <dbReference type="NCBI Taxonomy" id="1915356"/>
    <lineage>
        <taxon>Eukaryota</taxon>
        <taxon>Metamonada</taxon>
        <taxon>Parabasalia</taxon>
        <taxon>Tritrichomonadida</taxon>
        <taxon>Tritrichomonadidae</taxon>
        <taxon>Tritrichomonas</taxon>
    </lineage>
</organism>
<evidence type="ECO:0000256" key="1">
    <source>
        <dbReference type="SAM" id="Coils"/>
    </source>
</evidence>
<sequence>MKSYKIKLQPKATPEYITIIYEDLHKQLYKITSPIDTFLESLQYFQKRSKEIHEMKSIYIHEHVPFDLFANFINSTYTKEIDIDENNYKTYNYLSQKYQFNDLYDQIQEFIKQRPDINSMINDITNQTVLTVTTENNEKFDFFKEELIAKNLDAGLQNGNMHKIPLKKLNRILNSPKRVINDHHLLFSFVISMIKMKMSEELELEERENLLLLPGCLDYCEMTHEEIEELFQTENSIEFFQPRHSREKIELLISNEQKLLGKIDDLEKQIKRNEDFFQQEIDKTNAKVQETNAKVQETNAKVHDLNKKVQETDTKVHDLDTKVDETNNFLFESIKRIEKVEAFMGDSAKKDESFESRIMSVEANENEQNFRIKKTEKVIEILDLKMSSIEDPKFQVQSCPDGIFYYLFDKYKSNPANIGVIKIEGNSYDDLWAKKLPNIIDSNWKNNYWHSKYVENSFIKIDFNKLLVKINKYKLTLGTKSGDFYINSWTLKGVTESKQEVVLDDVNNSSEITKFNTEITVNIGDKPFVSSIKLIAQGKSNNDTTPYVLVLKNIEFFGYIKESI</sequence>
<dbReference type="Gene3D" id="3.30.710.10">
    <property type="entry name" value="Potassium Channel Kv1.1, Chain A"/>
    <property type="match status" value="1"/>
</dbReference>
<dbReference type="EMBL" id="JAPFFF010000034">
    <property type="protein sequence ID" value="KAK8843847.1"/>
    <property type="molecule type" value="Genomic_DNA"/>
</dbReference>
<comment type="caution">
    <text evidence="3">The sequence shown here is derived from an EMBL/GenBank/DDBJ whole genome shotgun (WGS) entry which is preliminary data.</text>
</comment>